<evidence type="ECO:0000256" key="2">
    <source>
        <dbReference type="ARBA" id="ARBA00022490"/>
    </source>
</evidence>
<sequence length="673" mass="78049">MVTNETYEELADRLRTLGYTEPFDRESTTLVSRLLSDLSHISETCQLLQEQLVDVENNTNEIQNRNLRNEVSKLTAENNQLHNELVTGLDRYEDTQREISRIKKEHEIELENIRFMTTQYNLKLQEEREKTRAEQKKLEDFLIRNRVLEKKAVGMTMYPARIALTSEIEVTESKTLPLPNPVDPHIVDLMQLSERRIQQLVDEKNRIQNSHRELQNTILRLRSQIETREREITRFGSSLEKEKAEASFSDSSNERSGVMENEKIKQLELQVECLQEHILELEHDLKQEREGNEAEDKQLSELKDGSGSLFQSLAKLENLLTQLDDGCLESKGNHHAFHGSNLGDVEKTMLRATESLMSMESKLEESKSRQQDLTAELKTTKKEVESLQNDLLSLGKPMENKKKEPTRPLSRLEARQKDLEKQVRDLTLKVHNLEVRKMALEKDLRSHNKKSNLDKADEKNPLQDKNIQTDDSSHRDCSLDEEQFKARIENLEREKIELTQELEQTTQELSLTRKERTDLIAAMKQFEEQLQTIQDHIDTLTTEKENLRTLYEQTSKELRGLRKSIKKQTRIGTDHDGDSSSSLSNHSVSSHQSNSSSHRNDSNTAQELLHKNGTNATLKNQLEKSINEQNQLEKSINEKNQHIERLLTEINQMKRENSSLVCCSIVPSVKCVY</sequence>
<keyword evidence="5" id="KW-0175">Coiled coil</keyword>
<feature type="region of interest" description="Disordered" evidence="6">
    <location>
        <begin position="389"/>
        <end position="416"/>
    </location>
</feature>
<keyword evidence="8" id="KW-1185">Reference proteome</keyword>
<comment type="subcellular location">
    <subcellularLocation>
        <location evidence="1">Cytoplasm</location>
        <location evidence="1">Cytoskeleton</location>
        <location evidence="1">Microtubule organizing center</location>
        <location evidence="1">Centrosome</location>
        <location evidence="1">Centriole</location>
    </subcellularLocation>
</comment>
<comment type="similarity">
    <text evidence="4">Belongs to the CEP135/TSGA10 family.</text>
</comment>
<feature type="compositionally biased region" description="Basic and acidic residues" evidence="6">
    <location>
        <begin position="398"/>
        <end position="416"/>
    </location>
</feature>
<dbReference type="EMBL" id="JASJQH010000870">
    <property type="protein sequence ID" value="KAK9762673.1"/>
    <property type="molecule type" value="Genomic_DNA"/>
</dbReference>
<feature type="region of interest" description="Disordered" evidence="6">
    <location>
        <begin position="561"/>
        <end position="604"/>
    </location>
</feature>
<keyword evidence="3" id="KW-0206">Cytoskeleton</keyword>
<evidence type="ECO:0000313" key="7">
    <source>
        <dbReference type="EMBL" id="KAK9762673.1"/>
    </source>
</evidence>
<gene>
    <name evidence="7" type="ORF">K7432_011367</name>
</gene>
<feature type="region of interest" description="Disordered" evidence="6">
    <location>
        <begin position="441"/>
        <end position="477"/>
    </location>
</feature>
<organism evidence="7 8">
    <name type="scientific">Basidiobolus ranarum</name>
    <dbReference type="NCBI Taxonomy" id="34480"/>
    <lineage>
        <taxon>Eukaryota</taxon>
        <taxon>Fungi</taxon>
        <taxon>Fungi incertae sedis</taxon>
        <taxon>Zoopagomycota</taxon>
        <taxon>Entomophthoromycotina</taxon>
        <taxon>Basidiobolomycetes</taxon>
        <taxon>Basidiobolales</taxon>
        <taxon>Basidiobolaceae</taxon>
        <taxon>Basidiobolus</taxon>
    </lineage>
</organism>
<dbReference type="PANTHER" id="PTHR20544:SF0">
    <property type="entry name" value="NUCLEOPROTEIN TPR_MLP1 DOMAIN-CONTAINING PROTEIN"/>
    <property type="match status" value="1"/>
</dbReference>
<comment type="caution">
    <text evidence="7">The sequence shown here is derived from an EMBL/GenBank/DDBJ whole genome shotgun (WGS) entry which is preliminary data.</text>
</comment>
<feature type="coiled-coil region" evidence="5">
    <location>
        <begin position="38"/>
        <end position="141"/>
    </location>
</feature>
<name>A0ABR2WMD9_9FUNG</name>
<evidence type="ECO:0000256" key="1">
    <source>
        <dbReference type="ARBA" id="ARBA00004114"/>
    </source>
</evidence>
<reference evidence="7 8" key="1">
    <citation type="submission" date="2023-04" db="EMBL/GenBank/DDBJ databases">
        <title>Genome of Basidiobolus ranarum AG-B5.</title>
        <authorList>
            <person name="Stajich J.E."/>
            <person name="Carter-House D."/>
            <person name="Gryganskyi A."/>
        </authorList>
    </citation>
    <scope>NUCLEOTIDE SEQUENCE [LARGE SCALE GENOMIC DNA]</scope>
    <source>
        <strain evidence="7 8">AG-B5</strain>
    </source>
</reference>
<feature type="coiled-coil region" evidence="5">
    <location>
        <begin position="615"/>
        <end position="656"/>
    </location>
</feature>
<evidence type="ECO:0008006" key="9">
    <source>
        <dbReference type="Google" id="ProtNLM"/>
    </source>
</evidence>
<protein>
    <recommendedName>
        <fullName evidence="9">Centrosomal protein of 135 kDa</fullName>
    </recommendedName>
</protein>
<evidence type="ECO:0000256" key="6">
    <source>
        <dbReference type="SAM" id="MobiDB-lite"/>
    </source>
</evidence>
<dbReference type="PANTHER" id="PTHR20544">
    <property type="entry name" value="CENTROSOMAL PROTEIN CEP135"/>
    <property type="match status" value="1"/>
</dbReference>
<dbReference type="InterPro" id="IPR051877">
    <property type="entry name" value="Centriole_BasalBody_StrucProt"/>
</dbReference>
<proteinExistence type="inferred from homology"/>
<accession>A0ABR2WMD9</accession>
<evidence type="ECO:0000256" key="4">
    <source>
        <dbReference type="ARBA" id="ARBA00038123"/>
    </source>
</evidence>
<dbReference type="Proteomes" id="UP001479436">
    <property type="component" value="Unassembled WGS sequence"/>
</dbReference>
<keyword evidence="2" id="KW-0963">Cytoplasm</keyword>
<evidence type="ECO:0000313" key="8">
    <source>
        <dbReference type="Proteomes" id="UP001479436"/>
    </source>
</evidence>
<feature type="coiled-coil region" evidence="5">
    <location>
        <begin position="190"/>
        <end position="231"/>
    </location>
</feature>
<feature type="coiled-coil region" evidence="5">
    <location>
        <begin position="264"/>
        <end position="291"/>
    </location>
</feature>
<evidence type="ECO:0000256" key="5">
    <source>
        <dbReference type="SAM" id="Coils"/>
    </source>
</evidence>
<feature type="compositionally biased region" description="Low complexity" evidence="6">
    <location>
        <begin position="579"/>
        <end position="597"/>
    </location>
</feature>
<evidence type="ECO:0000256" key="3">
    <source>
        <dbReference type="ARBA" id="ARBA00023212"/>
    </source>
</evidence>